<gene>
    <name evidence="1" type="ORF">MAR_004586</name>
</gene>
<evidence type="ECO:0000313" key="2">
    <source>
        <dbReference type="Proteomes" id="UP001164746"/>
    </source>
</evidence>
<protein>
    <submittedName>
        <fullName evidence="1">Uncharacterized protein</fullName>
    </submittedName>
</protein>
<dbReference type="EMBL" id="CP111020">
    <property type="protein sequence ID" value="WAR14481.1"/>
    <property type="molecule type" value="Genomic_DNA"/>
</dbReference>
<organism evidence="1 2">
    <name type="scientific">Mya arenaria</name>
    <name type="common">Soft-shell clam</name>
    <dbReference type="NCBI Taxonomy" id="6604"/>
    <lineage>
        <taxon>Eukaryota</taxon>
        <taxon>Metazoa</taxon>
        <taxon>Spiralia</taxon>
        <taxon>Lophotrochozoa</taxon>
        <taxon>Mollusca</taxon>
        <taxon>Bivalvia</taxon>
        <taxon>Autobranchia</taxon>
        <taxon>Heteroconchia</taxon>
        <taxon>Euheterodonta</taxon>
        <taxon>Imparidentia</taxon>
        <taxon>Neoheterodontei</taxon>
        <taxon>Myida</taxon>
        <taxon>Myoidea</taxon>
        <taxon>Myidae</taxon>
        <taxon>Mya</taxon>
    </lineage>
</organism>
<evidence type="ECO:0000313" key="1">
    <source>
        <dbReference type="EMBL" id="WAR14481.1"/>
    </source>
</evidence>
<dbReference type="Proteomes" id="UP001164746">
    <property type="component" value="Chromosome 9"/>
</dbReference>
<proteinExistence type="predicted"/>
<name>A0ABY7F0S2_MYAAR</name>
<reference evidence="1" key="1">
    <citation type="submission" date="2022-11" db="EMBL/GenBank/DDBJ databases">
        <title>Centuries of genome instability and evolution in soft-shell clam transmissible cancer (bioRxiv).</title>
        <authorList>
            <person name="Hart S.F.M."/>
            <person name="Yonemitsu M.A."/>
            <person name="Giersch R.M."/>
            <person name="Beal B.F."/>
            <person name="Arriagada G."/>
            <person name="Davis B.W."/>
            <person name="Ostrander E.A."/>
            <person name="Goff S.P."/>
            <person name="Metzger M.J."/>
        </authorList>
    </citation>
    <scope>NUCLEOTIDE SEQUENCE</scope>
    <source>
        <strain evidence="1">MELC-2E11</strain>
        <tissue evidence="1">Siphon/mantle</tissue>
    </source>
</reference>
<keyword evidence="2" id="KW-1185">Reference proteome</keyword>
<sequence length="241" mass="28061">MSNNAYYESDDELRDRCNCEDPEYDIEGYHEEKVKSFLLQIYDLEGEEDFYQQFRSIDAKVPLEVKCEKCLQPETISVLLTARPVWRKERISSDVPPRIDHFEDIEIYLFGFDEPETSLKDCFKASSSAYGEVKEILLVLHAEQDQRVVNEVCTFLEKEPLKRDIICIKILDEDNWLNSRSWIENMALVDFALIVVTRESPLNFMSGIQQILKLENHALGNVSLLSIGRNPAVVTNFRREI</sequence>
<accession>A0ABY7F0S2</accession>